<sequence length="117" mass="13091">MMEAKSGYDPLDHSSKQERNAIQKSHDEIFLRGKILSLCADVLGGIWTKLQPNHVSVTRLRGGLTNLVYLVARPKFSASDDQPVAVLLRIQSQTNYDKLLNELVVFTTLAGDYILAY</sequence>
<evidence type="ECO:0000313" key="2">
    <source>
        <dbReference type="EMBL" id="KHJ89741.1"/>
    </source>
</evidence>
<evidence type="ECO:0000313" key="3">
    <source>
        <dbReference type="Proteomes" id="UP000053660"/>
    </source>
</evidence>
<feature type="region of interest" description="Disordered" evidence="1">
    <location>
        <begin position="1"/>
        <end position="20"/>
    </location>
</feature>
<name>A0A0B1T0R0_OESDE</name>
<dbReference type="EMBL" id="KN553821">
    <property type="protein sequence ID" value="KHJ89741.1"/>
    <property type="molecule type" value="Genomic_DNA"/>
</dbReference>
<proteinExistence type="predicted"/>
<organism evidence="2 3">
    <name type="scientific">Oesophagostomum dentatum</name>
    <name type="common">Nodular worm</name>
    <dbReference type="NCBI Taxonomy" id="61180"/>
    <lineage>
        <taxon>Eukaryota</taxon>
        <taxon>Metazoa</taxon>
        <taxon>Ecdysozoa</taxon>
        <taxon>Nematoda</taxon>
        <taxon>Chromadorea</taxon>
        <taxon>Rhabditida</taxon>
        <taxon>Rhabditina</taxon>
        <taxon>Rhabditomorpha</taxon>
        <taxon>Strongyloidea</taxon>
        <taxon>Strongylidae</taxon>
        <taxon>Oesophagostomum</taxon>
    </lineage>
</organism>
<dbReference type="InterPro" id="IPR011009">
    <property type="entry name" value="Kinase-like_dom_sf"/>
</dbReference>
<gene>
    <name evidence="2" type="ORF">OESDEN_10424</name>
</gene>
<keyword evidence="3" id="KW-1185">Reference proteome</keyword>
<dbReference type="OrthoDB" id="3649325at2759"/>
<protein>
    <recommendedName>
        <fullName evidence="4">Choline/ethanolamine kinase</fullName>
    </recommendedName>
</protein>
<reference evidence="2 3" key="1">
    <citation type="submission" date="2014-03" db="EMBL/GenBank/DDBJ databases">
        <title>Draft genome of the hookworm Oesophagostomum dentatum.</title>
        <authorList>
            <person name="Mitreva M."/>
        </authorList>
    </citation>
    <scope>NUCLEOTIDE SEQUENCE [LARGE SCALE GENOMIC DNA]</scope>
    <source>
        <strain evidence="2 3">OD-Hann</strain>
    </source>
</reference>
<evidence type="ECO:0008006" key="4">
    <source>
        <dbReference type="Google" id="ProtNLM"/>
    </source>
</evidence>
<dbReference type="Proteomes" id="UP000053660">
    <property type="component" value="Unassembled WGS sequence"/>
</dbReference>
<evidence type="ECO:0000256" key="1">
    <source>
        <dbReference type="SAM" id="MobiDB-lite"/>
    </source>
</evidence>
<dbReference type="Gene3D" id="3.30.200.20">
    <property type="entry name" value="Phosphorylase Kinase, domain 1"/>
    <property type="match status" value="1"/>
</dbReference>
<dbReference type="SUPFAM" id="SSF56112">
    <property type="entry name" value="Protein kinase-like (PK-like)"/>
    <property type="match status" value="1"/>
</dbReference>
<feature type="compositionally biased region" description="Basic and acidic residues" evidence="1">
    <location>
        <begin position="10"/>
        <end position="20"/>
    </location>
</feature>
<dbReference type="AlphaFoldDB" id="A0A0B1T0R0"/>
<accession>A0A0B1T0R0</accession>